<name>A0A1G8UNL6_9PSED</name>
<proteinExistence type="predicted"/>
<evidence type="ECO:0000313" key="1">
    <source>
        <dbReference type="EMBL" id="SDJ55244.1"/>
    </source>
</evidence>
<accession>A0A1G8UNL6</accession>
<organism evidence="1 2">
    <name type="scientific">Pseudomonas abietaniphila</name>
    <dbReference type="NCBI Taxonomy" id="89065"/>
    <lineage>
        <taxon>Bacteria</taxon>
        <taxon>Pseudomonadati</taxon>
        <taxon>Pseudomonadota</taxon>
        <taxon>Gammaproteobacteria</taxon>
        <taxon>Pseudomonadales</taxon>
        <taxon>Pseudomonadaceae</taxon>
        <taxon>Pseudomonas</taxon>
    </lineage>
</organism>
<reference evidence="2" key="1">
    <citation type="submission" date="2016-10" db="EMBL/GenBank/DDBJ databases">
        <authorList>
            <person name="Varghese N."/>
            <person name="Submissions S."/>
        </authorList>
    </citation>
    <scope>NUCLEOTIDE SEQUENCE [LARGE SCALE GENOMIC DNA]</scope>
    <source>
        <strain evidence="2">ATCC 700689</strain>
    </source>
</reference>
<protein>
    <submittedName>
        <fullName evidence="1">Uncharacterized protein</fullName>
    </submittedName>
</protein>
<dbReference type="Proteomes" id="UP000182894">
    <property type="component" value="Unassembled WGS sequence"/>
</dbReference>
<gene>
    <name evidence="1" type="ORF">SAMN05216605_1443</name>
</gene>
<sequence>MIMLSPLTEHLVLIAALTLMLGLARVAYGGRQI</sequence>
<evidence type="ECO:0000313" key="2">
    <source>
        <dbReference type="Proteomes" id="UP000182894"/>
    </source>
</evidence>
<keyword evidence="2" id="KW-1185">Reference proteome</keyword>
<dbReference type="STRING" id="89065.SAMN05216605_1443"/>
<dbReference type="AlphaFoldDB" id="A0A1G8UNL6"/>
<dbReference type="EMBL" id="FNCO01000044">
    <property type="protein sequence ID" value="SDJ55244.1"/>
    <property type="molecule type" value="Genomic_DNA"/>
</dbReference>